<dbReference type="SMART" id="SM00406">
    <property type="entry name" value="IGv"/>
    <property type="match status" value="1"/>
</dbReference>
<dbReference type="GO" id="GO:0002250">
    <property type="term" value="P:adaptive immune response"/>
    <property type="evidence" value="ECO:0007669"/>
    <property type="project" value="UniProtKB-KW"/>
</dbReference>
<dbReference type="InterPro" id="IPR050199">
    <property type="entry name" value="IgHV"/>
</dbReference>
<protein>
    <recommendedName>
        <fullName evidence="5">Ig-like domain-containing protein</fullName>
    </recommendedName>
</protein>
<sequence>NLTKGLRAAVQLVESGGGLQPPGGSLRLLCKGSGFTFSSFDMNWIRQAPGKGLEWVAGITSSGKYAPSVKGRFTISRDNSQSTVTLQMNSLRADDTATYYCAKSADGYGGGTDAGTEPQHPCAASPNPGVFLDLQPYSWSPSPNQAPSPEVAVSSALRLFICSVTVLWESSFEMVKRPSTDGGVVGATTIAVNTCDALEPLPRRMSYPRHGVATEGEAGALAEEAQGPPGGLEAPSGLDQLHGRPQPCGEGKDGIELPGSPSRPPTQNLPSGGWGILPGRMRGRRRGGMWMGGLLWSFSYWGGSSLPRGTQVAQGDGYTRGGFRGP</sequence>
<evidence type="ECO:0000256" key="2">
    <source>
        <dbReference type="ARBA" id="ARBA00023130"/>
    </source>
</evidence>
<keyword evidence="2" id="KW-1064">Adaptive immunity</keyword>
<dbReference type="PANTHER" id="PTHR23266">
    <property type="entry name" value="IMMUNOGLOBULIN HEAVY CHAIN"/>
    <property type="match status" value="1"/>
</dbReference>
<evidence type="ECO:0000256" key="3">
    <source>
        <dbReference type="ARBA" id="ARBA00043265"/>
    </source>
</evidence>
<dbReference type="GO" id="GO:0005576">
    <property type="term" value="C:extracellular region"/>
    <property type="evidence" value="ECO:0007669"/>
    <property type="project" value="UniProtKB-ARBA"/>
</dbReference>
<evidence type="ECO:0000259" key="5">
    <source>
        <dbReference type="PROSITE" id="PS50835"/>
    </source>
</evidence>
<dbReference type="GeneTree" id="ENSGT01050000244936"/>
<dbReference type="Pfam" id="PF07686">
    <property type="entry name" value="V-set"/>
    <property type="match status" value="1"/>
</dbReference>
<dbReference type="SUPFAM" id="SSF48726">
    <property type="entry name" value="Immunoglobulin"/>
    <property type="match status" value="1"/>
</dbReference>
<organism evidence="6 7">
    <name type="scientific">Aquila chrysaetos chrysaetos</name>
    <dbReference type="NCBI Taxonomy" id="223781"/>
    <lineage>
        <taxon>Eukaryota</taxon>
        <taxon>Metazoa</taxon>
        <taxon>Chordata</taxon>
        <taxon>Craniata</taxon>
        <taxon>Vertebrata</taxon>
        <taxon>Euteleostomi</taxon>
        <taxon>Archelosauria</taxon>
        <taxon>Archosauria</taxon>
        <taxon>Dinosauria</taxon>
        <taxon>Saurischia</taxon>
        <taxon>Theropoda</taxon>
        <taxon>Coelurosauria</taxon>
        <taxon>Aves</taxon>
        <taxon>Neognathae</taxon>
        <taxon>Neoaves</taxon>
        <taxon>Telluraves</taxon>
        <taxon>Accipitrimorphae</taxon>
        <taxon>Accipitriformes</taxon>
        <taxon>Accipitridae</taxon>
        <taxon>Accipitrinae</taxon>
        <taxon>Aquila</taxon>
    </lineage>
</organism>
<keyword evidence="1" id="KW-0391">Immunity</keyword>
<dbReference type="InterPro" id="IPR007110">
    <property type="entry name" value="Ig-like_dom"/>
</dbReference>
<feature type="region of interest" description="Disordered" evidence="4">
    <location>
        <begin position="223"/>
        <end position="280"/>
    </location>
</feature>
<dbReference type="Ensembl" id="ENSACCT00020018648.1">
    <property type="protein sequence ID" value="ENSACCP00020017867.1"/>
    <property type="gene ID" value="ENSACCG00020012268.1"/>
</dbReference>
<dbReference type="Proteomes" id="UP000472275">
    <property type="component" value="Unassembled WGS sequence"/>
</dbReference>
<dbReference type="InterPro" id="IPR013106">
    <property type="entry name" value="Ig_V-set"/>
</dbReference>
<dbReference type="GO" id="GO:0019814">
    <property type="term" value="C:immunoglobulin complex"/>
    <property type="evidence" value="ECO:0007669"/>
    <property type="project" value="UniProtKB-KW"/>
</dbReference>
<evidence type="ECO:0000256" key="1">
    <source>
        <dbReference type="ARBA" id="ARBA00022859"/>
    </source>
</evidence>
<dbReference type="AlphaFoldDB" id="A0A663F000"/>
<evidence type="ECO:0000256" key="4">
    <source>
        <dbReference type="SAM" id="MobiDB-lite"/>
    </source>
</evidence>
<proteinExistence type="predicted"/>
<keyword evidence="7" id="KW-1185">Reference proteome</keyword>
<dbReference type="PROSITE" id="PS50835">
    <property type="entry name" value="IG_LIKE"/>
    <property type="match status" value="1"/>
</dbReference>
<dbReference type="Gene3D" id="2.60.40.10">
    <property type="entry name" value="Immunoglobulins"/>
    <property type="match status" value="1"/>
</dbReference>
<dbReference type="FunFam" id="2.60.40.10:FF:002198">
    <property type="entry name" value="Immunoglobulin heavy variable 5-2"/>
    <property type="match status" value="1"/>
</dbReference>
<reference evidence="6" key="2">
    <citation type="submission" date="2025-09" db="UniProtKB">
        <authorList>
            <consortium name="Ensembl"/>
        </authorList>
    </citation>
    <scope>IDENTIFICATION</scope>
</reference>
<evidence type="ECO:0000313" key="6">
    <source>
        <dbReference type="Ensembl" id="ENSACCP00020017867.1"/>
    </source>
</evidence>
<keyword evidence="3" id="KW-1280">Immunoglobulin</keyword>
<dbReference type="InterPro" id="IPR013783">
    <property type="entry name" value="Ig-like_fold"/>
</dbReference>
<evidence type="ECO:0000313" key="7">
    <source>
        <dbReference type="Proteomes" id="UP000472275"/>
    </source>
</evidence>
<feature type="domain" description="Ig-like" evidence="5">
    <location>
        <begin position="23"/>
        <end position="101"/>
    </location>
</feature>
<dbReference type="InterPro" id="IPR036179">
    <property type="entry name" value="Ig-like_dom_sf"/>
</dbReference>
<accession>A0A663F000</accession>
<reference evidence="6" key="1">
    <citation type="submission" date="2025-08" db="UniProtKB">
        <authorList>
            <consortium name="Ensembl"/>
        </authorList>
    </citation>
    <scope>IDENTIFICATION</scope>
</reference>
<dbReference type="InParanoid" id="A0A663F000"/>
<name>A0A663F000_AQUCH</name>